<reference evidence="9" key="1">
    <citation type="submission" date="2025-08" db="UniProtKB">
        <authorList>
            <consortium name="RefSeq"/>
        </authorList>
    </citation>
    <scope>IDENTIFICATION</scope>
</reference>
<keyword evidence="4" id="KW-0788">Thiol protease</keyword>
<evidence type="ECO:0000256" key="4">
    <source>
        <dbReference type="ARBA" id="ARBA00022807"/>
    </source>
</evidence>
<dbReference type="InterPro" id="IPR038765">
    <property type="entry name" value="Papain-like_cys_pep_sf"/>
</dbReference>
<dbReference type="Pfam" id="PF00112">
    <property type="entry name" value="Peptidase_C1"/>
    <property type="match status" value="1"/>
</dbReference>
<organism evidence="8 9">
    <name type="scientific">Diaphorina citri</name>
    <name type="common">Asian citrus psyllid</name>
    <dbReference type="NCBI Taxonomy" id="121845"/>
    <lineage>
        <taxon>Eukaryota</taxon>
        <taxon>Metazoa</taxon>
        <taxon>Ecdysozoa</taxon>
        <taxon>Arthropoda</taxon>
        <taxon>Hexapoda</taxon>
        <taxon>Insecta</taxon>
        <taxon>Pterygota</taxon>
        <taxon>Neoptera</taxon>
        <taxon>Paraneoptera</taxon>
        <taxon>Hemiptera</taxon>
        <taxon>Sternorrhyncha</taxon>
        <taxon>Psylloidea</taxon>
        <taxon>Psyllidae</taxon>
        <taxon>Diaphorininae</taxon>
        <taxon>Diaphorina</taxon>
    </lineage>
</organism>
<dbReference type="GO" id="GO:0008234">
    <property type="term" value="F:cysteine-type peptidase activity"/>
    <property type="evidence" value="ECO:0007669"/>
    <property type="project" value="UniProtKB-KW"/>
</dbReference>
<dbReference type="GeneID" id="103511936"/>
<feature type="compositionally biased region" description="Polar residues" evidence="5">
    <location>
        <begin position="387"/>
        <end position="414"/>
    </location>
</feature>
<dbReference type="InterPro" id="IPR025660">
    <property type="entry name" value="Pept_his_AS"/>
</dbReference>
<dbReference type="Proteomes" id="UP000079169">
    <property type="component" value="Unplaced"/>
</dbReference>
<dbReference type="InterPro" id="IPR013128">
    <property type="entry name" value="Peptidase_C1A"/>
</dbReference>
<evidence type="ECO:0000256" key="5">
    <source>
        <dbReference type="SAM" id="MobiDB-lite"/>
    </source>
</evidence>
<feature type="region of interest" description="Disordered" evidence="5">
    <location>
        <begin position="385"/>
        <end position="414"/>
    </location>
</feature>
<keyword evidence="3" id="KW-0378">Hydrolase</keyword>
<dbReference type="SMR" id="A0A1S3D756"/>
<dbReference type="KEGG" id="dci:103511936"/>
<sequence>MASLDLGLWMFFYHVLVMCAVVCTSQSKPSNSTSVDYERLAEAVNTANSTWVADPDILKSSPSFLSSLKFGLSLTPQSQEPNPDLQLGSEHFGDYQSNTELPEEFDLRKQYPNCTNIGHVQLQSNCGSCWAIATTAALSDRMCIATQGRLDHTLSSDHLLTCCAACTGGDVCEGGNPMRAWYYMLENGVPTGGDYGSCQGCKPYRIPPCSYPGYPPCADLTKPSIPLKCTGEQCSNPYFRTPYDDNLFFVDFAFTLNVHRRKGMNSTTWAQLQGNLMQLEIFHFGSIVAAIEAHQDLIIYKKGVYQHTVGEMSGGHAVKIIGWGVEDGVKYWLCVNSWGELWGDGGLFKIRRGTDESRIESFQVSAGRVDRDRSSDLEEFEYDTDTTIESSSDVPTQFSTPIPDAHSSSPIPTTECTSDFPVESSSVRPNGLSAVVCLTILGLVYSIC</sequence>
<dbReference type="SMART" id="SM00645">
    <property type="entry name" value="Pept_C1"/>
    <property type="match status" value="1"/>
</dbReference>
<evidence type="ECO:0000313" key="9">
    <source>
        <dbReference type="RefSeq" id="XP_008474909.1"/>
    </source>
</evidence>
<evidence type="ECO:0000256" key="6">
    <source>
        <dbReference type="SAM" id="SignalP"/>
    </source>
</evidence>
<keyword evidence="2" id="KW-0645">Protease</keyword>
<evidence type="ECO:0000256" key="2">
    <source>
        <dbReference type="ARBA" id="ARBA00022670"/>
    </source>
</evidence>
<feature type="chain" id="PRO_5018689749" evidence="6">
    <location>
        <begin position="20"/>
        <end position="448"/>
    </location>
</feature>
<dbReference type="PaxDb" id="121845-A0A1S3D756"/>
<feature type="domain" description="Peptidase C1A papain C-terminal" evidence="7">
    <location>
        <begin position="101"/>
        <end position="368"/>
    </location>
</feature>
<dbReference type="STRING" id="121845.A0A1S3D756"/>
<dbReference type="PANTHER" id="PTHR12411">
    <property type="entry name" value="CYSTEINE PROTEASE FAMILY C1-RELATED"/>
    <property type="match status" value="1"/>
</dbReference>
<keyword evidence="8" id="KW-1185">Reference proteome</keyword>
<accession>A0A1S3D756</accession>
<dbReference type="PROSITE" id="PS00639">
    <property type="entry name" value="THIOL_PROTEASE_HIS"/>
    <property type="match status" value="1"/>
</dbReference>
<evidence type="ECO:0000259" key="7">
    <source>
        <dbReference type="SMART" id="SM00645"/>
    </source>
</evidence>
<feature type="signal peptide" evidence="6">
    <location>
        <begin position="1"/>
        <end position="19"/>
    </location>
</feature>
<dbReference type="PRINTS" id="PR00705">
    <property type="entry name" value="PAPAIN"/>
</dbReference>
<evidence type="ECO:0000256" key="1">
    <source>
        <dbReference type="ARBA" id="ARBA00008455"/>
    </source>
</evidence>
<dbReference type="InterPro" id="IPR000668">
    <property type="entry name" value="Peptidase_C1A_C"/>
</dbReference>
<dbReference type="GO" id="GO:0006508">
    <property type="term" value="P:proteolysis"/>
    <property type="evidence" value="ECO:0007669"/>
    <property type="project" value="UniProtKB-KW"/>
</dbReference>
<gene>
    <name evidence="9" type="primary">LOC103511936</name>
</gene>
<comment type="similarity">
    <text evidence="1">Belongs to the peptidase C1 family.</text>
</comment>
<keyword evidence="6" id="KW-0732">Signal</keyword>
<dbReference type="SUPFAM" id="SSF54001">
    <property type="entry name" value="Cysteine proteinases"/>
    <property type="match status" value="1"/>
</dbReference>
<dbReference type="RefSeq" id="XP_008474909.1">
    <property type="nucleotide sequence ID" value="XM_008476687.3"/>
</dbReference>
<evidence type="ECO:0000256" key="3">
    <source>
        <dbReference type="ARBA" id="ARBA00022801"/>
    </source>
</evidence>
<dbReference type="InterPro" id="IPR000169">
    <property type="entry name" value="Pept_cys_AS"/>
</dbReference>
<dbReference type="CDD" id="cd02620">
    <property type="entry name" value="Peptidase_C1A_CathepsinB"/>
    <property type="match status" value="1"/>
</dbReference>
<dbReference type="PROSITE" id="PS00139">
    <property type="entry name" value="THIOL_PROTEASE_CYS"/>
    <property type="match status" value="1"/>
</dbReference>
<dbReference type="Gene3D" id="3.90.70.10">
    <property type="entry name" value="Cysteine proteinases"/>
    <property type="match status" value="1"/>
</dbReference>
<protein>
    <submittedName>
        <fullName evidence="9">Cathepsin B-like cysteine proteinase 4</fullName>
    </submittedName>
</protein>
<dbReference type="AlphaFoldDB" id="A0A1S3D756"/>
<name>A0A1S3D756_DIACI</name>
<evidence type="ECO:0000313" key="8">
    <source>
        <dbReference type="Proteomes" id="UP000079169"/>
    </source>
</evidence>
<proteinExistence type="inferred from homology"/>
<dbReference type="OMA" id="NAHEFQA"/>